<gene>
    <name evidence="1" type="ORF">M099_0693</name>
</gene>
<dbReference type="AlphaFoldDB" id="A0A069SVB5"/>
<proteinExistence type="predicted"/>
<name>A0A069SVB5_PHOVU</name>
<comment type="caution">
    <text evidence="1">The sequence shown here is derived from an EMBL/GenBank/DDBJ whole genome shotgun (WGS) entry which is preliminary data.</text>
</comment>
<organism evidence="1 2">
    <name type="scientific">Phocaeicola vulgatus str. 3975 RP4</name>
    <dbReference type="NCBI Taxonomy" id="1339352"/>
    <lineage>
        <taxon>Bacteria</taxon>
        <taxon>Pseudomonadati</taxon>
        <taxon>Bacteroidota</taxon>
        <taxon>Bacteroidia</taxon>
        <taxon>Bacteroidales</taxon>
        <taxon>Bacteroidaceae</taxon>
        <taxon>Phocaeicola</taxon>
    </lineage>
</organism>
<dbReference type="PATRIC" id="fig|1339352.3.peg.666"/>
<protein>
    <submittedName>
        <fullName evidence="1">Uncharacterized protein</fullName>
    </submittedName>
</protein>
<evidence type="ECO:0000313" key="2">
    <source>
        <dbReference type="Proteomes" id="UP000027661"/>
    </source>
</evidence>
<accession>A0A069SVB5</accession>
<dbReference type="Proteomes" id="UP000027661">
    <property type="component" value="Unassembled WGS sequence"/>
</dbReference>
<sequence length="39" mass="4492">MKYLLQLYYKLVTSKDNPDLIAIFPQGRIQSTLAGEYCP</sequence>
<dbReference type="EMBL" id="JNHM01000011">
    <property type="protein sequence ID" value="KDS55962.1"/>
    <property type="molecule type" value="Genomic_DNA"/>
</dbReference>
<evidence type="ECO:0000313" key="1">
    <source>
        <dbReference type="EMBL" id="KDS55962.1"/>
    </source>
</evidence>
<reference evidence="1 2" key="1">
    <citation type="submission" date="2014-04" db="EMBL/GenBank/DDBJ databases">
        <authorList>
            <person name="Sears C."/>
            <person name="Carroll K."/>
            <person name="Sack B.R."/>
            <person name="Qadri F."/>
            <person name="Myers L.L."/>
            <person name="Chung G.-T."/>
            <person name="Escheverria P."/>
            <person name="Fraser C.M."/>
            <person name="Sadzewicz L."/>
            <person name="Shefchek K.A."/>
            <person name="Tallon L."/>
            <person name="Das S.P."/>
            <person name="Daugherty S."/>
            <person name="Mongodin E.F."/>
        </authorList>
    </citation>
    <scope>NUCLEOTIDE SEQUENCE [LARGE SCALE GENOMIC DNA]</scope>
    <source>
        <strain evidence="1 2">3975 RP4</strain>
    </source>
</reference>